<organism evidence="5 6">
    <name type="scientific">Winogradskya consettensis</name>
    <dbReference type="NCBI Taxonomy" id="113560"/>
    <lineage>
        <taxon>Bacteria</taxon>
        <taxon>Bacillati</taxon>
        <taxon>Actinomycetota</taxon>
        <taxon>Actinomycetes</taxon>
        <taxon>Micromonosporales</taxon>
        <taxon>Micromonosporaceae</taxon>
        <taxon>Winogradskya</taxon>
    </lineage>
</organism>
<feature type="region of interest" description="Disordered" evidence="2">
    <location>
        <begin position="906"/>
        <end position="950"/>
    </location>
</feature>
<proteinExistence type="predicted"/>
<dbReference type="Gene3D" id="2.60.40.10">
    <property type="entry name" value="Immunoglobulins"/>
    <property type="match status" value="2"/>
</dbReference>
<dbReference type="PANTHER" id="PTHR32305">
    <property type="match status" value="1"/>
</dbReference>
<feature type="signal peptide" evidence="3">
    <location>
        <begin position="1"/>
        <end position="31"/>
    </location>
</feature>
<feature type="region of interest" description="Disordered" evidence="2">
    <location>
        <begin position="1899"/>
        <end position="1918"/>
    </location>
</feature>
<evidence type="ECO:0000256" key="1">
    <source>
        <dbReference type="ARBA" id="ARBA00022737"/>
    </source>
</evidence>
<dbReference type="InterPro" id="IPR050708">
    <property type="entry name" value="T6SS_VgrG/RHS"/>
</dbReference>
<accession>A0A919SDI1</accession>
<name>A0A919SDI1_9ACTN</name>
<dbReference type="Pfam" id="PF01833">
    <property type="entry name" value="TIG"/>
    <property type="match status" value="2"/>
</dbReference>
<evidence type="ECO:0000313" key="5">
    <source>
        <dbReference type="EMBL" id="GIM69755.1"/>
    </source>
</evidence>
<dbReference type="InterPro" id="IPR006530">
    <property type="entry name" value="YD"/>
</dbReference>
<dbReference type="InterPro" id="IPR030934">
    <property type="entry name" value="Intein_C"/>
</dbReference>
<dbReference type="CDD" id="cd00102">
    <property type="entry name" value="IPT"/>
    <property type="match status" value="1"/>
</dbReference>
<dbReference type="SMART" id="SM00306">
    <property type="entry name" value="HintN"/>
    <property type="match status" value="1"/>
</dbReference>
<dbReference type="CDD" id="cd00081">
    <property type="entry name" value="Hint"/>
    <property type="match status" value="1"/>
</dbReference>
<dbReference type="NCBIfam" id="TIGR03696">
    <property type="entry name" value="Rhs_assc_core"/>
    <property type="match status" value="1"/>
</dbReference>
<reference evidence="5" key="1">
    <citation type="submission" date="2021-03" db="EMBL/GenBank/DDBJ databases">
        <title>Whole genome shotgun sequence of Actinoplanes consettensis NBRC 14913.</title>
        <authorList>
            <person name="Komaki H."/>
            <person name="Tamura T."/>
        </authorList>
    </citation>
    <scope>NUCLEOTIDE SEQUENCE</scope>
    <source>
        <strain evidence="5">NBRC 14913</strain>
    </source>
</reference>
<evidence type="ECO:0000256" key="3">
    <source>
        <dbReference type="SAM" id="SignalP"/>
    </source>
</evidence>
<evidence type="ECO:0000259" key="4">
    <source>
        <dbReference type="SMART" id="SM00306"/>
    </source>
</evidence>
<dbReference type="NCBIfam" id="TIGR01643">
    <property type="entry name" value="YD_repeat_2x"/>
    <property type="match status" value="4"/>
</dbReference>
<dbReference type="InterPro" id="IPR013783">
    <property type="entry name" value="Ig-like_fold"/>
</dbReference>
<feature type="region of interest" description="Disordered" evidence="2">
    <location>
        <begin position="2177"/>
        <end position="2209"/>
    </location>
</feature>
<keyword evidence="6" id="KW-1185">Reference proteome</keyword>
<dbReference type="SUPFAM" id="SSF81296">
    <property type="entry name" value="E set domains"/>
    <property type="match status" value="2"/>
</dbReference>
<dbReference type="PROSITE" id="PS50818">
    <property type="entry name" value="INTEIN_C_TER"/>
    <property type="match status" value="1"/>
</dbReference>
<dbReference type="Pfam" id="PF07591">
    <property type="entry name" value="PT-HINT"/>
    <property type="match status" value="1"/>
</dbReference>
<dbReference type="InterPro" id="IPR031325">
    <property type="entry name" value="RHS_repeat"/>
</dbReference>
<dbReference type="EMBL" id="BOQP01000007">
    <property type="protein sequence ID" value="GIM69755.1"/>
    <property type="molecule type" value="Genomic_DNA"/>
</dbReference>
<dbReference type="GO" id="GO:0005975">
    <property type="term" value="P:carbohydrate metabolic process"/>
    <property type="evidence" value="ECO:0007669"/>
    <property type="project" value="UniProtKB-ARBA"/>
</dbReference>
<evidence type="ECO:0000256" key="2">
    <source>
        <dbReference type="SAM" id="MobiDB-lite"/>
    </source>
</evidence>
<dbReference type="SUPFAM" id="SSF51294">
    <property type="entry name" value="Hedgehog/intein (Hint) domain"/>
    <property type="match status" value="1"/>
</dbReference>
<dbReference type="Gene3D" id="2.180.10.10">
    <property type="entry name" value="RHS repeat-associated core"/>
    <property type="match status" value="5"/>
</dbReference>
<dbReference type="InterPro" id="IPR056823">
    <property type="entry name" value="TEN-like_YD-shell"/>
</dbReference>
<keyword evidence="3" id="KW-0732">Signal</keyword>
<dbReference type="Pfam" id="PF25023">
    <property type="entry name" value="TEN_YD-shell"/>
    <property type="match status" value="1"/>
</dbReference>
<dbReference type="Gene3D" id="2.170.16.10">
    <property type="entry name" value="Hedgehog/Intein (Hint) domain"/>
    <property type="match status" value="1"/>
</dbReference>
<protein>
    <recommendedName>
        <fullName evidence="4">Hint domain-containing protein</fullName>
    </recommendedName>
</protein>
<dbReference type="InterPro" id="IPR006141">
    <property type="entry name" value="Intein_N"/>
</dbReference>
<dbReference type="InterPro" id="IPR045351">
    <property type="entry name" value="DUF6531"/>
</dbReference>
<dbReference type="GO" id="GO:0016539">
    <property type="term" value="P:intein-mediated protein splicing"/>
    <property type="evidence" value="ECO:0007669"/>
    <property type="project" value="InterPro"/>
</dbReference>
<comment type="caution">
    <text evidence="5">The sequence shown here is derived from an EMBL/GenBank/DDBJ whole genome shotgun (WGS) entry which is preliminary data.</text>
</comment>
<evidence type="ECO:0000313" key="6">
    <source>
        <dbReference type="Proteomes" id="UP000680865"/>
    </source>
</evidence>
<dbReference type="InterPro" id="IPR003587">
    <property type="entry name" value="Hint_dom_N"/>
</dbReference>
<feature type="domain" description="Hint" evidence="4">
    <location>
        <begin position="2198"/>
        <end position="2302"/>
    </location>
</feature>
<sequence length="2465" mass="261241">MLVPRGFTLRKRLSIAIVALLATTFVAPATAAVAETRTDLAAAPAAAPAAAGPRDFFYDAAGQLVATGNGTDVAVHHYDDAGNLLGTERVPASRTTVFALVPARGPVGAKVEIQGTGFSATAASNVVTFDGVAATVSAATVNRLTVVVPSGATDGVVQVKVGTTTATSPKPFQLGRGAPAPVISAVSAASGNRNEVVTVTGTGFDPAPARNVVMFHRTVARVESATETSLRVRIPAAAGSGRVTVRTPGGTATSPSDFLIAPRGFVMNDLVYAGTIGAARAGVTATIPAGKSALVLLEGKAGERVNLTTDNNTLPVRSALWSFTPFGGNYARGTLGDPIDVWAGGTFTQDLPAFPATGLYAMIVKPNDGAAGSVRLTASSTLGGVTLTKNGAGVPFQITVAQQTKEFPFTAAASEWLSLGLTELSEIHNHFVVKITAPDGTSVSWNAALDQYIPTMVYKTKTAGTYKLAVTFGPSELGFAKVWLSSVINGATLGVNGAEASMRIERPGQSVRLPFAGTTGQNLQLGYSENLLQQNDRPAYPGALLVEPDEVQRELLSNGYAEARNLPTLRKTGTHYLLITGWQSVGTVKAWLSTALEGGLLAVNSRKTITVDRAGRDAYFDFDGVAGRPITMGSIDNSIPGSVTLRLYRPNGNQVSLGSGRYFDVASLPDTGRYRLQVDPEGAGTGKINIYAAEPVDLGPVAFDKALPANITLPGQKVVLKFTGAVGQRLSLGTTSTMPNLTARVYKPDGTLFASYIMDTLWGYDIPALTVAGEHRIELTTPNRDTGNLTLYLNTEYDAGEFPIDGATKTIAFTRPAQNARLTFAGVANARLDVMMDRLALTSGTAFYYTLIGPDGRVLANHWYPTRIRDILPTLTTTGTHTLVLDPPQGATGEVDVRILNRTTPTVAGKASKQADELDEPAGPRTPVCDTDPEMKYAPTSRAPDTDPQPVPEVVPQANACQQGTGWMPDARNLSGAGWTTDEGPGAVRDRALQFPVGVTGVVGKVFDTAGKPLAKVAVSTGASRGVTDAQGRFALSGVPAGHRSLRIDGGTAGRYGAFDIGVDVNRGQVMVLPYTVFLPELDPAGTVTVRSPTTKETVLTTKAIPGLEVRIPKGTVIRDANGKVVTELNLTPIPIDRPPFPLPPTKVPVYFTVQPGGAVLFPQGATIIYPNYTREAPGTRTQFWNYDPDGRGWHLYGMGKVSADGKQIVPDADVRFYRLTGAMTAVPGMNPPLKAPVANGSRIADPVDPATGLLVDESVDLTVPDVMPIQIKRTYQQGDTDTRAFGIGMNFDYGIFPWSPGVIGSFDFQQFDLIQPDGSKIHYRRTSPGKDYAGAIFAADPTPTAYDGSTVAWNGDGWDVKMRDGTVMVLGDEAPVQQIRDKFGNTTTITRATAAPGTDGKVRLNGAITQITSPNGRWVKLSYDAGNPPRISAVEDNSGRKVAYTYDTTGHLRTVTDTAGGLTEYAWDTAGRLKSITDPRRTTYLVNEYDDAGRVKSQKAADGGITTFAYVTANDVITETKMTDARGHVRQLTFNAKGSVLTDTKAFGTDKAQTTRTEYDDSGVRAKARIDALDRRTAYTYDALGQIKQATYLDGTTQARSEIWDRTGPHGELTKYTDVYGKATIYELDTRGAIKSITDPANRKTVQVVDANGLVTSVTDPATKTTVTEYAGADPVKVTDPAGRITRSGYDPIGRAVYDADGRGAVTDTVWDPSGQVGSVTDPLGRTTAFTYNANGFVHEVIDPRGGRTVNDYTVMDLVEKITDPAGKAETFEYDENGNLKKETSRSGIVTENDYDELDRRYATRVGTESTISYTYDLGDRLRRTEDSVAGVSTLDYDSFDRVVSDVSPQGTVAYAFGTTTRDRTMTLAGRTPTRHVYDAAGVLTEIQQGGTAVSTITPDAAGRPQRSGAPGTGVGQTYGYTDAGQVATITYKTGSTTLGDLTYTYDLSGLPIRTTGTYSRTDLPAAFGPATYDAANRIETVAGQDVDWDDDGNLTSDGTNTYTWNSRGELTGISRSGYSATFGYSADGRRTQRTAGGVTTGYLYDGANPVQEKAGGAVTATMTNAGVDNWQLRESGGVTRRYLTDAVGSTLGLVDTAGAGAAYTYGPFGNVTATGDDTNPNPYKFTGREDDGSGLLYYRARYYSPVLQRFISEDPLGVNSGDANPYAYVFNQPTALRDPEGTKPTSSNPASGCGGPNSFTPDTEIAMDGGSHKRIADVKIGDLVRAGNTETGTVESRPVAGLITGEGDKKLVDITVDGGGSVTATDGHPFWVAEPGPAEPVGEWKTASDLKTGDLLRTGSGSWVQITAVGHRNAVQRVHNLTVDGLHTYFVRAGGQDLLVHNSSVPYVTPVCDLFQPGPYAVESIPARNQSRNFNASERAQVQRIGDYFGCHSCGTSSAGGQWDTWILDHQPVSKFILRGTPQRLYPHCAACSSRQGGLVGHLPANTGVPLVMRPSGLIVPLR</sequence>
<dbReference type="Pfam" id="PF20148">
    <property type="entry name" value="DUF6531"/>
    <property type="match status" value="1"/>
</dbReference>
<dbReference type="InterPro" id="IPR022385">
    <property type="entry name" value="Rhs_assc_core"/>
</dbReference>
<dbReference type="Proteomes" id="UP000680865">
    <property type="component" value="Unassembled WGS sequence"/>
</dbReference>
<dbReference type="Pfam" id="PF05593">
    <property type="entry name" value="RHS_repeat"/>
    <property type="match status" value="2"/>
</dbReference>
<dbReference type="InterPro" id="IPR036844">
    <property type="entry name" value="Hint_dom_sf"/>
</dbReference>
<dbReference type="PROSITE" id="PS50817">
    <property type="entry name" value="INTEIN_N_TER"/>
    <property type="match status" value="1"/>
</dbReference>
<dbReference type="InterPro" id="IPR002909">
    <property type="entry name" value="IPT_dom"/>
</dbReference>
<dbReference type="InterPro" id="IPR014756">
    <property type="entry name" value="Ig_E-set"/>
</dbReference>
<dbReference type="RefSeq" id="WP_212996617.1">
    <property type="nucleotide sequence ID" value="NZ_BAAATW010000005.1"/>
</dbReference>
<keyword evidence="1" id="KW-0677">Repeat</keyword>
<dbReference type="PANTHER" id="PTHR32305:SF15">
    <property type="entry name" value="PROTEIN RHSA-RELATED"/>
    <property type="match status" value="1"/>
</dbReference>
<gene>
    <name evidence="5" type="ORF">Aco04nite_16870</name>
</gene>
<feature type="chain" id="PRO_5037600481" description="Hint domain-containing protein" evidence="3">
    <location>
        <begin position="32"/>
        <end position="2465"/>
    </location>
</feature>